<organism evidence="1 2">
    <name type="scientific">Paenibacillus wynnii</name>
    <dbReference type="NCBI Taxonomy" id="268407"/>
    <lineage>
        <taxon>Bacteria</taxon>
        <taxon>Bacillati</taxon>
        <taxon>Bacillota</taxon>
        <taxon>Bacilli</taxon>
        <taxon>Bacillales</taxon>
        <taxon>Paenibacillaceae</taxon>
        <taxon>Paenibacillus</taxon>
    </lineage>
</organism>
<dbReference type="eggNOG" id="COG0455">
    <property type="taxonomic scope" value="Bacteria"/>
</dbReference>
<dbReference type="OrthoDB" id="2635073at2"/>
<dbReference type="EMBL" id="JQCR01000002">
    <property type="protein sequence ID" value="KGE19029.1"/>
    <property type="molecule type" value="Genomic_DNA"/>
</dbReference>
<dbReference type="Proteomes" id="UP000029734">
    <property type="component" value="Unassembled WGS sequence"/>
</dbReference>
<dbReference type="STRING" id="268407.PWYN_06450"/>
<proteinExistence type="predicted"/>
<dbReference type="InterPro" id="IPR027417">
    <property type="entry name" value="P-loop_NTPase"/>
</dbReference>
<comment type="caution">
    <text evidence="1">The sequence shown here is derived from an EMBL/GenBank/DDBJ whole genome shotgun (WGS) entry which is preliminary data.</text>
</comment>
<reference evidence="1 2" key="1">
    <citation type="submission" date="2014-08" db="EMBL/GenBank/DDBJ databases">
        <authorList>
            <person name="den Bakker H.C."/>
        </authorList>
    </citation>
    <scope>NUCLEOTIDE SEQUENCE [LARGE SCALE GENOMIC DNA]</scope>
    <source>
        <strain evidence="1 2">DSM 18334</strain>
    </source>
</reference>
<dbReference type="SUPFAM" id="SSF52540">
    <property type="entry name" value="P-loop containing nucleoside triphosphate hydrolases"/>
    <property type="match status" value="1"/>
</dbReference>
<dbReference type="Gene3D" id="3.40.50.300">
    <property type="entry name" value="P-loop containing nucleotide triphosphate hydrolases"/>
    <property type="match status" value="1"/>
</dbReference>
<accession>A0A098M909</accession>
<evidence type="ECO:0000313" key="2">
    <source>
        <dbReference type="Proteomes" id="UP000029734"/>
    </source>
</evidence>
<keyword evidence="2" id="KW-1185">Reference proteome</keyword>
<protein>
    <submittedName>
        <fullName evidence="1">Uncharacterized protein</fullName>
    </submittedName>
</protein>
<dbReference type="RefSeq" id="WP_036649557.1">
    <property type="nucleotide sequence ID" value="NZ_JQCR01000002.1"/>
</dbReference>
<sequence>MKIFCLGMDQLSINDIKNAGYTVVTQTVFPEPLQTEGHILIVSSDITPVSELGEFRTRYTNTTLIYMYLHKGVKGYKAVHMLCESQGIYFLPPRITAAGMIEKIQFIVEEEGDSSSNWIGFFGSGPGIGCTTAAKLFARRIAATGQRVILLGLDLYDPGYDRKAVISLDRLRPRITGKMLNDDDFEAFIKQEGYLYLPGNYDFLSAQDYQEDEIQYLLAKAGENADVVVADFGSIPESAAWYVGMQSSALRMMVTHPKHQYRLEPLLELAGQLDLHAHDFNIIINRCNVEEMLSPKNMALRFGSEILLEIPYYPPFQDSLPLGKKELQLVDGKVQSLLVALGMVPEARKKAVFL</sequence>
<name>A0A098M909_9BACL</name>
<dbReference type="AlphaFoldDB" id="A0A098M909"/>
<evidence type="ECO:0000313" key="1">
    <source>
        <dbReference type="EMBL" id="KGE19029.1"/>
    </source>
</evidence>
<reference evidence="1 2" key="2">
    <citation type="submission" date="2014-10" db="EMBL/GenBank/DDBJ databases">
        <title>Comparative genomics of the Paenibacillus odorifer group.</title>
        <authorList>
            <person name="Tsai Y.-C."/>
            <person name="Martin N."/>
            <person name="Korlach J."/>
            <person name="Wiedmann M."/>
        </authorList>
    </citation>
    <scope>NUCLEOTIDE SEQUENCE [LARGE SCALE GENOMIC DNA]</scope>
    <source>
        <strain evidence="1 2">DSM 18334</strain>
    </source>
</reference>
<gene>
    <name evidence="1" type="ORF">PWYN_06450</name>
</gene>